<protein>
    <submittedName>
        <fullName evidence="1">Uncharacterized protein</fullName>
    </submittedName>
</protein>
<accession>A0A8D9CPW9</accession>
<name>A0A8D9CPW9_BRACM</name>
<reference evidence="1 2" key="1">
    <citation type="submission" date="2021-07" db="EMBL/GenBank/DDBJ databases">
        <authorList>
            <consortium name="Genoscope - CEA"/>
            <person name="William W."/>
        </authorList>
    </citation>
    <scope>NUCLEOTIDE SEQUENCE [LARGE SCALE GENOMIC DNA]</scope>
</reference>
<gene>
    <name evidence="1" type="ORF">BRAPAZ1V2_A09P15160.2</name>
</gene>
<organism evidence="1 2">
    <name type="scientific">Brassica campestris</name>
    <name type="common">Field mustard</name>
    <dbReference type="NCBI Taxonomy" id="3711"/>
    <lineage>
        <taxon>Eukaryota</taxon>
        <taxon>Viridiplantae</taxon>
        <taxon>Streptophyta</taxon>
        <taxon>Embryophyta</taxon>
        <taxon>Tracheophyta</taxon>
        <taxon>Spermatophyta</taxon>
        <taxon>Magnoliopsida</taxon>
        <taxon>eudicotyledons</taxon>
        <taxon>Gunneridae</taxon>
        <taxon>Pentapetalae</taxon>
        <taxon>rosids</taxon>
        <taxon>malvids</taxon>
        <taxon>Brassicales</taxon>
        <taxon>Brassicaceae</taxon>
        <taxon>Brassiceae</taxon>
        <taxon>Brassica</taxon>
    </lineage>
</organism>
<dbReference type="Proteomes" id="UP000694005">
    <property type="component" value="Chromosome A09"/>
</dbReference>
<proteinExistence type="predicted"/>
<dbReference type="Gramene" id="A09p15160.2_BraZ1">
    <property type="protein sequence ID" value="A09p15160.2_BraZ1.CDS.1"/>
    <property type="gene ID" value="A09g15160.2_BraZ1"/>
</dbReference>
<dbReference type="EMBL" id="LS974625">
    <property type="protein sequence ID" value="CAG7861049.1"/>
    <property type="molecule type" value="Genomic_DNA"/>
</dbReference>
<evidence type="ECO:0000313" key="2">
    <source>
        <dbReference type="Proteomes" id="UP000694005"/>
    </source>
</evidence>
<evidence type="ECO:0000313" key="1">
    <source>
        <dbReference type="EMBL" id="CAG7861049.1"/>
    </source>
</evidence>
<dbReference type="AlphaFoldDB" id="A0A8D9CPW9"/>
<sequence>MEECIVVMLEVCKESLMELDECTICFNVEVYKELLMELDDLNLNVQYFFVHIVFKQ</sequence>